<feature type="domain" description="Disease resistance R13L4/SHOC-2-like LRR" evidence="5">
    <location>
        <begin position="356"/>
        <end position="680"/>
    </location>
</feature>
<dbReference type="SUPFAM" id="SSF52540">
    <property type="entry name" value="P-loop containing nucleoside triphosphate hydrolases"/>
    <property type="match status" value="1"/>
</dbReference>
<accession>A0A9Q0FLQ8</accession>
<dbReference type="InterPro" id="IPR042197">
    <property type="entry name" value="Apaf_helical"/>
</dbReference>
<reference evidence="6" key="1">
    <citation type="submission" date="2022-02" db="EMBL/GenBank/DDBJ databases">
        <authorList>
            <person name="Henning P.M."/>
            <person name="McCubbin A.G."/>
            <person name="Shore J.S."/>
        </authorList>
    </citation>
    <scope>NUCLEOTIDE SEQUENCE</scope>
    <source>
        <strain evidence="6">F60SS</strain>
        <tissue evidence="6">Leaves</tissue>
    </source>
</reference>
<dbReference type="InterPro" id="IPR027417">
    <property type="entry name" value="P-loop_NTPase"/>
</dbReference>
<evidence type="ECO:0000259" key="5">
    <source>
        <dbReference type="Pfam" id="PF23598"/>
    </source>
</evidence>
<proteinExistence type="predicted"/>
<evidence type="ECO:0000256" key="1">
    <source>
        <dbReference type="ARBA" id="ARBA00022737"/>
    </source>
</evidence>
<dbReference type="AlphaFoldDB" id="A0A9Q0FLQ8"/>
<dbReference type="PRINTS" id="PR00364">
    <property type="entry name" value="DISEASERSIST"/>
</dbReference>
<dbReference type="Gene3D" id="3.40.50.300">
    <property type="entry name" value="P-loop containing nucleotide triphosphate hydrolases"/>
    <property type="match status" value="1"/>
</dbReference>
<dbReference type="FunFam" id="1.10.10.10:FF:000322">
    <property type="entry name" value="Probable disease resistance protein At1g63360"/>
    <property type="match status" value="1"/>
</dbReference>
<gene>
    <name evidence="6" type="ORF">Tsubulata_007244</name>
</gene>
<dbReference type="OrthoDB" id="1060944at2759"/>
<sequence>MGGSGKTTLIAKTYNCEIVKRHFECSAWITVSQTYSIEDLYRSFIRQFYEAAKKAVPLDLNTMSYRQLVEILVNYLENMRYLVVLDDVWDTELWDYIKVALPNSQLGCRVTITTRMEDVAAKSFEVGSNIHHIKPMGKNEAWTLFCRKAFPWNARRCPQELEDLANDVVQKCRGLPLAVVSLGGLFSTKLTDLEWKTTYNSLTWELSNNSMLQPIKSILLLSYNDLPYRLKHCFLYCCLFPEDYIMKRKRLARLWVEEGFIEKVRGLTPEEIADRYLVDLIRRSLLQLVETDIYGLPKACKMHDMLRELAISKSEEQKFCAIHDEQLAARREDGGIRRLSFQASQRQIILLEGAAQIRSFHLFVSEASIDPTMINKLLSGFKLLTVLDLRDAPIELFPDHIVTLFNLRYLNLKRTRIKRLPESIGRLCNLETLNVTRTQVEALPNGIVNLKKLKYLVSYRLNDDETYFFAVTGARLPPKLNALNNLQFLGIVEANSFVVKEIRSMTQLVRLGIMKIESSHVEDLFIAIQNMPLLRRLHVKAAKEDQTLCLDALKSPPPLLERLFLVAKLDNVPQWFQSLQNLRHLGLNGSRLTNDPLTHLEGLPNLRRLYLCKAYEGQHLEFKNGFRNLESLVIYDSSSLQSITIAKGVMLGIQRLYIGFCRMLREVPSGIKYLTKLQELVLLNVGEDLIKRIEEPSGLDRPIVQHIPQISYIYQTSTGEGYSYRNISSFVDAIVPKDIGFDTTGSLLNSLSFLIFFG</sequence>
<dbReference type="PANTHER" id="PTHR23155:SF1205">
    <property type="entry name" value="DISEASE RESISTANCE PROTEIN RPM1"/>
    <property type="match status" value="1"/>
</dbReference>
<dbReference type="Gene3D" id="1.10.10.10">
    <property type="entry name" value="Winged helix-like DNA-binding domain superfamily/Winged helix DNA-binding domain"/>
    <property type="match status" value="1"/>
</dbReference>
<dbReference type="InterPro" id="IPR002182">
    <property type="entry name" value="NB-ARC"/>
</dbReference>
<reference evidence="6" key="2">
    <citation type="journal article" date="2023" name="Plants (Basel)">
        <title>Annotation of the Turnera subulata (Passifloraceae) Draft Genome Reveals the S-Locus Evolved after the Divergence of Turneroideae from Passifloroideae in a Stepwise Manner.</title>
        <authorList>
            <person name="Henning P.M."/>
            <person name="Roalson E.H."/>
            <person name="Mir W."/>
            <person name="McCubbin A.G."/>
            <person name="Shore J.S."/>
        </authorList>
    </citation>
    <scope>NUCLEOTIDE SEQUENCE</scope>
    <source>
        <strain evidence="6">F60SS</strain>
    </source>
</reference>
<feature type="domain" description="NB-ARC" evidence="3">
    <location>
        <begin position="1"/>
        <end position="152"/>
    </location>
</feature>
<comment type="caution">
    <text evidence="6">The sequence shown here is derived from an EMBL/GenBank/DDBJ whole genome shotgun (WGS) entry which is preliminary data.</text>
</comment>
<dbReference type="GO" id="GO:0098542">
    <property type="term" value="P:defense response to other organism"/>
    <property type="evidence" value="ECO:0007669"/>
    <property type="project" value="TreeGrafter"/>
</dbReference>
<dbReference type="Pfam" id="PF23598">
    <property type="entry name" value="LRR_14"/>
    <property type="match status" value="1"/>
</dbReference>
<evidence type="ECO:0008006" key="8">
    <source>
        <dbReference type="Google" id="ProtNLM"/>
    </source>
</evidence>
<keyword evidence="2" id="KW-0611">Plant defense</keyword>
<name>A0A9Q0FLQ8_9ROSI</name>
<evidence type="ECO:0000259" key="4">
    <source>
        <dbReference type="Pfam" id="PF23559"/>
    </source>
</evidence>
<protein>
    <recommendedName>
        <fullName evidence="8">NB-ARC domain-containing protein</fullName>
    </recommendedName>
</protein>
<dbReference type="InterPro" id="IPR044974">
    <property type="entry name" value="Disease_R_plants"/>
</dbReference>
<evidence type="ECO:0000313" key="7">
    <source>
        <dbReference type="Proteomes" id="UP001141552"/>
    </source>
</evidence>
<dbReference type="Gene3D" id="3.80.10.10">
    <property type="entry name" value="Ribonuclease Inhibitor"/>
    <property type="match status" value="1"/>
</dbReference>
<dbReference type="EMBL" id="JAKUCV010005043">
    <property type="protein sequence ID" value="KAJ4832925.1"/>
    <property type="molecule type" value="Genomic_DNA"/>
</dbReference>
<keyword evidence="1" id="KW-0677">Repeat</keyword>
<keyword evidence="7" id="KW-1185">Reference proteome</keyword>
<organism evidence="6 7">
    <name type="scientific">Turnera subulata</name>
    <dbReference type="NCBI Taxonomy" id="218843"/>
    <lineage>
        <taxon>Eukaryota</taxon>
        <taxon>Viridiplantae</taxon>
        <taxon>Streptophyta</taxon>
        <taxon>Embryophyta</taxon>
        <taxon>Tracheophyta</taxon>
        <taxon>Spermatophyta</taxon>
        <taxon>Magnoliopsida</taxon>
        <taxon>eudicotyledons</taxon>
        <taxon>Gunneridae</taxon>
        <taxon>Pentapetalae</taxon>
        <taxon>rosids</taxon>
        <taxon>fabids</taxon>
        <taxon>Malpighiales</taxon>
        <taxon>Passifloraceae</taxon>
        <taxon>Turnera</taxon>
    </lineage>
</organism>
<dbReference type="InterPro" id="IPR032675">
    <property type="entry name" value="LRR_dom_sf"/>
</dbReference>
<dbReference type="Gene3D" id="1.10.8.430">
    <property type="entry name" value="Helical domain of apoptotic protease-activating factors"/>
    <property type="match status" value="1"/>
</dbReference>
<dbReference type="InterPro" id="IPR055414">
    <property type="entry name" value="LRR_R13L4/SHOC2-like"/>
</dbReference>
<dbReference type="FunFam" id="3.40.50.300:FF:001091">
    <property type="entry name" value="Probable disease resistance protein At1g61300"/>
    <property type="match status" value="1"/>
</dbReference>
<dbReference type="Proteomes" id="UP001141552">
    <property type="component" value="Unassembled WGS sequence"/>
</dbReference>
<dbReference type="InterPro" id="IPR058922">
    <property type="entry name" value="WHD_DRP"/>
</dbReference>
<dbReference type="PANTHER" id="PTHR23155">
    <property type="entry name" value="DISEASE RESISTANCE PROTEIN RP"/>
    <property type="match status" value="1"/>
</dbReference>
<evidence type="ECO:0000259" key="3">
    <source>
        <dbReference type="Pfam" id="PF00931"/>
    </source>
</evidence>
<dbReference type="InterPro" id="IPR036388">
    <property type="entry name" value="WH-like_DNA-bd_sf"/>
</dbReference>
<dbReference type="Pfam" id="PF23559">
    <property type="entry name" value="WHD_DRP"/>
    <property type="match status" value="1"/>
</dbReference>
<dbReference type="GO" id="GO:0043531">
    <property type="term" value="F:ADP binding"/>
    <property type="evidence" value="ECO:0007669"/>
    <property type="project" value="InterPro"/>
</dbReference>
<dbReference type="Pfam" id="PF00931">
    <property type="entry name" value="NB-ARC"/>
    <property type="match status" value="1"/>
</dbReference>
<evidence type="ECO:0000313" key="6">
    <source>
        <dbReference type="EMBL" id="KAJ4832925.1"/>
    </source>
</evidence>
<evidence type="ECO:0000256" key="2">
    <source>
        <dbReference type="ARBA" id="ARBA00022821"/>
    </source>
</evidence>
<feature type="domain" description="Disease resistance protein winged helix" evidence="4">
    <location>
        <begin position="239"/>
        <end position="310"/>
    </location>
</feature>
<dbReference type="SUPFAM" id="SSF52058">
    <property type="entry name" value="L domain-like"/>
    <property type="match status" value="1"/>
</dbReference>